<evidence type="ECO:0000256" key="1">
    <source>
        <dbReference type="SAM" id="Phobius"/>
    </source>
</evidence>
<dbReference type="InterPro" id="IPR029044">
    <property type="entry name" value="Nucleotide-diphossugar_trans"/>
</dbReference>
<accession>X1EUU4</accession>
<feature type="transmembrane region" description="Helical" evidence="1">
    <location>
        <begin position="120"/>
        <end position="144"/>
    </location>
</feature>
<proteinExistence type="predicted"/>
<keyword evidence="1" id="KW-1133">Transmembrane helix</keyword>
<dbReference type="SUPFAM" id="SSF53448">
    <property type="entry name" value="Nucleotide-diphospho-sugar transferases"/>
    <property type="match status" value="1"/>
</dbReference>
<evidence type="ECO:0000313" key="3">
    <source>
        <dbReference type="EMBL" id="GAH24060.1"/>
    </source>
</evidence>
<keyword evidence="1" id="KW-0812">Transmembrane</keyword>
<protein>
    <recommendedName>
        <fullName evidence="2">Glycosyltransferase 2-like domain-containing protein</fullName>
    </recommendedName>
</protein>
<dbReference type="Gene3D" id="3.90.550.10">
    <property type="entry name" value="Spore Coat Polysaccharide Biosynthesis Protein SpsA, Chain A"/>
    <property type="match status" value="1"/>
</dbReference>
<feature type="domain" description="Glycosyltransferase 2-like" evidence="2">
    <location>
        <begin position="36"/>
        <end position="141"/>
    </location>
</feature>
<comment type="caution">
    <text evidence="3">The sequence shown here is derived from an EMBL/GenBank/DDBJ whole genome shotgun (WGS) entry which is preliminary data.</text>
</comment>
<dbReference type="Pfam" id="PF13632">
    <property type="entry name" value="Glyco_trans_2_3"/>
    <property type="match status" value="1"/>
</dbReference>
<feature type="non-terminal residue" evidence="3">
    <location>
        <position position="1"/>
    </location>
</feature>
<dbReference type="EMBL" id="BARU01003466">
    <property type="protein sequence ID" value="GAH24060.1"/>
    <property type="molecule type" value="Genomic_DNA"/>
</dbReference>
<evidence type="ECO:0000259" key="2">
    <source>
        <dbReference type="Pfam" id="PF13632"/>
    </source>
</evidence>
<dbReference type="InterPro" id="IPR001173">
    <property type="entry name" value="Glyco_trans_2-like"/>
</dbReference>
<reference evidence="3" key="1">
    <citation type="journal article" date="2014" name="Front. Microbiol.">
        <title>High frequency of phylogenetically diverse reductive dehalogenase-homologous genes in deep subseafloor sedimentary metagenomes.</title>
        <authorList>
            <person name="Kawai M."/>
            <person name="Futagami T."/>
            <person name="Toyoda A."/>
            <person name="Takaki Y."/>
            <person name="Nishi S."/>
            <person name="Hori S."/>
            <person name="Arai W."/>
            <person name="Tsubouchi T."/>
            <person name="Morono Y."/>
            <person name="Uchiyama I."/>
            <person name="Ito T."/>
            <person name="Fujiyama A."/>
            <person name="Inagaki F."/>
            <person name="Takami H."/>
        </authorList>
    </citation>
    <scope>NUCLEOTIDE SEQUENCE</scope>
    <source>
        <strain evidence="3">Expedition CK06-06</strain>
    </source>
</reference>
<keyword evidence="1" id="KW-0472">Membrane</keyword>
<name>X1EUU4_9ZZZZ</name>
<sequence>EAAMHVLVGIFWPRNPYTRRYKMMDFDHNKEVKIDWVSGACMGLRKRALDEVGLFDERYYMYVEDLDLCKRMWNAGWEVRYFPRATVVHYLGGSTKGTGVELFYQQQKSVFRYFLKNYGYSWRVILIPLLAIALGFRVLVFFIIKNYEKFIKRK</sequence>
<gene>
    <name evidence="3" type="ORF">S03H2_07490</name>
</gene>
<dbReference type="PANTHER" id="PTHR43179:SF7">
    <property type="entry name" value="RHAMNOSYLTRANSFERASE WBBL"/>
    <property type="match status" value="1"/>
</dbReference>
<dbReference type="AlphaFoldDB" id="X1EUU4"/>
<dbReference type="PANTHER" id="PTHR43179">
    <property type="entry name" value="RHAMNOSYLTRANSFERASE WBBL"/>
    <property type="match status" value="1"/>
</dbReference>
<organism evidence="3">
    <name type="scientific">marine sediment metagenome</name>
    <dbReference type="NCBI Taxonomy" id="412755"/>
    <lineage>
        <taxon>unclassified sequences</taxon>
        <taxon>metagenomes</taxon>
        <taxon>ecological metagenomes</taxon>
    </lineage>
</organism>